<keyword evidence="1" id="KW-0472">Membrane</keyword>
<protein>
    <submittedName>
        <fullName evidence="4">FBD-associated F-box protein At1g61330</fullName>
    </submittedName>
</protein>
<dbReference type="PANTHER" id="PTHR34145:SF77">
    <property type="match status" value="1"/>
</dbReference>
<organism evidence="3 4">
    <name type="scientific">Spinacia oleracea</name>
    <name type="common">Spinach</name>
    <dbReference type="NCBI Taxonomy" id="3562"/>
    <lineage>
        <taxon>Eukaryota</taxon>
        <taxon>Viridiplantae</taxon>
        <taxon>Streptophyta</taxon>
        <taxon>Embryophyta</taxon>
        <taxon>Tracheophyta</taxon>
        <taxon>Spermatophyta</taxon>
        <taxon>Magnoliopsida</taxon>
        <taxon>eudicotyledons</taxon>
        <taxon>Gunneridae</taxon>
        <taxon>Pentapetalae</taxon>
        <taxon>Caryophyllales</taxon>
        <taxon>Chenopodiaceae</taxon>
        <taxon>Chenopodioideae</taxon>
        <taxon>Anserineae</taxon>
        <taxon>Spinacia</taxon>
    </lineage>
</organism>
<keyword evidence="3" id="KW-1185">Reference proteome</keyword>
<dbReference type="InterPro" id="IPR055357">
    <property type="entry name" value="LRR_At1g61320_AtMIF1"/>
</dbReference>
<keyword evidence="1" id="KW-0812">Transmembrane</keyword>
<dbReference type="GeneID" id="130464088"/>
<keyword evidence="1" id="KW-1133">Transmembrane helix</keyword>
<dbReference type="RefSeq" id="XP_056689465.1">
    <property type="nucleotide sequence ID" value="XM_056833487.1"/>
</dbReference>
<evidence type="ECO:0000256" key="1">
    <source>
        <dbReference type="SAM" id="Phobius"/>
    </source>
</evidence>
<evidence type="ECO:0000313" key="4">
    <source>
        <dbReference type="RefSeq" id="XP_056689465.1"/>
    </source>
</evidence>
<evidence type="ECO:0000313" key="3">
    <source>
        <dbReference type="Proteomes" id="UP000813463"/>
    </source>
</evidence>
<name>A0ABM3R1G9_SPIOL</name>
<proteinExistence type="predicted"/>
<sequence length="352" mass="40891">MKRKSSRIKGHPPKKRLQILGDDEAQNNVTLSDDVIEHIISLLPLKEASQTSILSKRFEMSWQFSKNLCFDFSSPKLARKFTITQVETFINRVIENLACEKVETFRLCLNNAKSLTHNKIHLWLGKLFFKHPIIIDLDFLVGRRPFTNPIEIPFDVLDNKSIETLKLTNCEINLPSKFQGLHFLRFLVLKYIKLEPSFIKTVIDNCGLLESLEIVKCVGLRHMKVEAMALNFFKILKIVNVVQLQSAYVDAPTLNVFHFIGNPRNFDFGGKMTELRDVMLNFGMTPHPLPRNKLKNLMINMSHVRVLTITSTLLEVHIFYSLCFFLFFMLDLNTCTSNVQNILYTMLFYWLK</sequence>
<dbReference type="Proteomes" id="UP000813463">
    <property type="component" value="Chromosome 6"/>
</dbReference>
<reference evidence="4" key="2">
    <citation type="submission" date="2025-08" db="UniProtKB">
        <authorList>
            <consortium name="RefSeq"/>
        </authorList>
    </citation>
    <scope>IDENTIFICATION</scope>
    <source>
        <tissue evidence="4">Leaf</tissue>
    </source>
</reference>
<evidence type="ECO:0000259" key="2">
    <source>
        <dbReference type="Pfam" id="PF23622"/>
    </source>
</evidence>
<dbReference type="PANTHER" id="PTHR34145">
    <property type="entry name" value="OS02G0105600 PROTEIN"/>
    <property type="match status" value="1"/>
</dbReference>
<reference evidence="3" key="1">
    <citation type="journal article" date="2021" name="Nat. Commun.">
        <title>Genomic analyses provide insights into spinach domestication and the genetic basis of agronomic traits.</title>
        <authorList>
            <person name="Cai X."/>
            <person name="Sun X."/>
            <person name="Xu C."/>
            <person name="Sun H."/>
            <person name="Wang X."/>
            <person name="Ge C."/>
            <person name="Zhang Z."/>
            <person name="Wang Q."/>
            <person name="Fei Z."/>
            <person name="Jiao C."/>
            <person name="Wang Q."/>
        </authorList>
    </citation>
    <scope>NUCLEOTIDE SEQUENCE [LARGE SCALE GENOMIC DNA]</scope>
    <source>
        <strain evidence="3">cv. Varoflay</strain>
    </source>
</reference>
<dbReference type="Pfam" id="PF23622">
    <property type="entry name" value="LRR_At1g61320_AtMIF1"/>
    <property type="match status" value="1"/>
</dbReference>
<feature type="transmembrane region" description="Helical" evidence="1">
    <location>
        <begin position="306"/>
        <end position="330"/>
    </location>
</feature>
<gene>
    <name evidence="4" type="primary">LOC130464088</name>
</gene>
<feature type="domain" description="At1g61320/AtMIF1 LRR" evidence="2">
    <location>
        <begin position="99"/>
        <end position="312"/>
    </location>
</feature>
<dbReference type="InterPro" id="IPR053772">
    <property type="entry name" value="At1g61320/At1g61330-like"/>
</dbReference>
<accession>A0ABM3R1G9</accession>